<organism evidence="3 4">
    <name type="scientific">Haloferax mediterranei (strain ATCC 33500 / DSM 1411 / JCM 8866 / NBRC 14739 / NCIMB 2177 / R-4)</name>
    <name type="common">Halobacterium mediterranei</name>
    <dbReference type="NCBI Taxonomy" id="523841"/>
    <lineage>
        <taxon>Archaea</taxon>
        <taxon>Methanobacteriati</taxon>
        <taxon>Methanobacteriota</taxon>
        <taxon>Stenosarchaea group</taxon>
        <taxon>Halobacteria</taxon>
        <taxon>Halobacteriales</taxon>
        <taxon>Haloferacaceae</taxon>
        <taxon>Haloferax</taxon>
    </lineage>
</organism>
<feature type="region of interest" description="Disordered" evidence="1">
    <location>
        <begin position="72"/>
        <end position="96"/>
    </location>
</feature>
<evidence type="ECO:0000256" key="2">
    <source>
        <dbReference type="SAM" id="Phobius"/>
    </source>
</evidence>
<keyword evidence="2" id="KW-0472">Membrane</keyword>
<protein>
    <recommendedName>
        <fullName evidence="5">SHOCT domain-containing protein</fullName>
    </recommendedName>
</protein>
<accession>A0A059TUV4</accession>
<keyword evidence="2" id="KW-0812">Transmembrane</keyword>
<dbReference type="AlphaFoldDB" id="A0A059TUV4"/>
<feature type="transmembrane region" description="Helical" evidence="2">
    <location>
        <begin position="20"/>
        <end position="38"/>
    </location>
</feature>
<dbReference type="EMBL" id="CP007551">
    <property type="protein sequence ID" value="AHZ22578.1"/>
    <property type="molecule type" value="Genomic_DNA"/>
</dbReference>
<evidence type="ECO:0000313" key="3">
    <source>
        <dbReference type="EMBL" id="AHZ22578.1"/>
    </source>
</evidence>
<name>A0A059TUV4_HALMT</name>
<feature type="transmembrane region" description="Helical" evidence="2">
    <location>
        <begin position="45"/>
        <end position="66"/>
    </location>
</feature>
<reference evidence="3 4" key="1">
    <citation type="submission" date="2014-04" db="EMBL/GenBank/DDBJ databases">
        <title>Transcriptional profiles of Haloferax mediterranei on the basis of nitrogen availability.</title>
        <authorList>
            <person name="Bautista V."/>
        </authorList>
    </citation>
    <scope>NUCLEOTIDE SEQUENCE [LARGE SCALE GENOMIC DNA]</scope>
    <source>
        <strain evidence="4">ATCC 33500 / DSM 1411 / JCM 8866 / NBRC 14739 / NCIMB 2177 / R-4</strain>
    </source>
</reference>
<keyword evidence="2" id="KW-1133">Transmembrane helix</keyword>
<proteinExistence type="predicted"/>
<dbReference type="Proteomes" id="UP000027075">
    <property type="component" value="Chromosome"/>
</dbReference>
<evidence type="ECO:0000256" key="1">
    <source>
        <dbReference type="SAM" id="MobiDB-lite"/>
    </source>
</evidence>
<gene>
    <name evidence="3" type="ORF">BM92_07935</name>
</gene>
<evidence type="ECO:0008006" key="5">
    <source>
        <dbReference type="Google" id="ProtNLM"/>
    </source>
</evidence>
<evidence type="ECO:0000313" key="4">
    <source>
        <dbReference type="Proteomes" id="UP000027075"/>
    </source>
</evidence>
<sequence>MYNLVHRYAPESPAGRTAVAVVSSLIGVPVLILARIGYGSNLSTLTFLLAGLALLAVAWCLTLGVVRQANAAPDATPFTEPQTDEVSESSTETPVETLRRRYAEGELSDDAFQRRLDNLLETESLGRDETEPERVFE</sequence>